<dbReference type="SUPFAM" id="SSF51556">
    <property type="entry name" value="Metallo-dependent hydrolases"/>
    <property type="match status" value="1"/>
</dbReference>
<dbReference type="GO" id="GO:0046098">
    <property type="term" value="P:guanine metabolic process"/>
    <property type="evidence" value="ECO:0007669"/>
    <property type="project" value="TreeGrafter"/>
</dbReference>
<dbReference type="GO" id="GO:0005829">
    <property type="term" value="C:cytosol"/>
    <property type="evidence" value="ECO:0007669"/>
    <property type="project" value="TreeGrafter"/>
</dbReference>
<evidence type="ECO:0000256" key="4">
    <source>
        <dbReference type="ARBA" id="ARBA00022833"/>
    </source>
</evidence>
<feature type="domain" description="Amidohydrolase-related" evidence="5">
    <location>
        <begin position="188"/>
        <end position="309"/>
    </location>
</feature>
<evidence type="ECO:0000256" key="2">
    <source>
        <dbReference type="ARBA" id="ARBA00022723"/>
    </source>
</evidence>
<evidence type="ECO:0000256" key="1">
    <source>
        <dbReference type="ARBA" id="ARBA00001947"/>
    </source>
</evidence>
<dbReference type="PANTHER" id="PTHR11271">
    <property type="entry name" value="GUANINE DEAMINASE"/>
    <property type="match status" value="1"/>
</dbReference>
<dbReference type="GO" id="GO:0008892">
    <property type="term" value="F:guanine deaminase activity"/>
    <property type="evidence" value="ECO:0007669"/>
    <property type="project" value="TreeGrafter"/>
</dbReference>
<sequence length="367" mass="39993">FLLSPFTDLHLHAPQFLYQGTGLDLPLLQWLHQYAFKAEASLDCNPSLARKVYRQLGRRLIKAGTGAVCLFGTLDLKGETNLILVEEMRKAGIRAFVGKVSMDISSRPEYVEASANAAVASAREFGVKVASSSSPSLVHPVITPRFVPTCSDELLHGLGALAKEKGWRIQSHMAESRDQVDNNNSFTHLAKLGTSIAHCPLSNIYFSASRSFALREALDADVKVGLGTDVAGGYSLDIMSAMRTAVAVSRIREGQREKEPCGVNATNGPNAKSLAIDWKESLFLATSGGAKALGIDSGLFAVGRPFDAQQICLLDTNRVGVGALDFFELEKEKTSEDRSIQLLDEMIEKWWCVGDERNRMGMWIQGA</sequence>
<feature type="non-terminal residue" evidence="6">
    <location>
        <position position="367"/>
    </location>
</feature>
<dbReference type="InterPro" id="IPR032466">
    <property type="entry name" value="Metal_Hydrolase"/>
</dbReference>
<evidence type="ECO:0000313" key="6">
    <source>
        <dbReference type="EMBL" id="KAE9405658.1"/>
    </source>
</evidence>
<dbReference type="AlphaFoldDB" id="A0A6A4I8D8"/>
<keyword evidence="3 6" id="KW-0378">Hydrolase</keyword>
<proteinExistence type="predicted"/>
<name>A0A6A4I8D8_9AGAR</name>
<dbReference type="InterPro" id="IPR006680">
    <property type="entry name" value="Amidohydro-rel"/>
</dbReference>
<accession>A0A6A4I8D8</accession>
<evidence type="ECO:0000256" key="3">
    <source>
        <dbReference type="ARBA" id="ARBA00022801"/>
    </source>
</evidence>
<dbReference type="PANTHER" id="PTHR11271:SF6">
    <property type="entry name" value="GUANINE DEAMINASE"/>
    <property type="match status" value="1"/>
</dbReference>
<dbReference type="SUPFAM" id="SSF51338">
    <property type="entry name" value="Composite domain of metallo-dependent hydrolases"/>
    <property type="match status" value="1"/>
</dbReference>
<organism evidence="6 7">
    <name type="scientific">Gymnopus androsaceus JB14</name>
    <dbReference type="NCBI Taxonomy" id="1447944"/>
    <lineage>
        <taxon>Eukaryota</taxon>
        <taxon>Fungi</taxon>
        <taxon>Dikarya</taxon>
        <taxon>Basidiomycota</taxon>
        <taxon>Agaricomycotina</taxon>
        <taxon>Agaricomycetes</taxon>
        <taxon>Agaricomycetidae</taxon>
        <taxon>Agaricales</taxon>
        <taxon>Marasmiineae</taxon>
        <taxon>Omphalotaceae</taxon>
        <taxon>Gymnopus</taxon>
    </lineage>
</organism>
<reference evidence="6" key="1">
    <citation type="journal article" date="2019" name="Environ. Microbiol.">
        <title>Fungal ecological strategies reflected in gene transcription - a case study of two litter decomposers.</title>
        <authorList>
            <person name="Barbi F."/>
            <person name="Kohler A."/>
            <person name="Barry K."/>
            <person name="Baskaran P."/>
            <person name="Daum C."/>
            <person name="Fauchery L."/>
            <person name="Ihrmark K."/>
            <person name="Kuo A."/>
            <person name="LaButti K."/>
            <person name="Lipzen A."/>
            <person name="Morin E."/>
            <person name="Grigoriev I.V."/>
            <person name="Henrissat B."/>
            <person name="Lindahl B."/>
            <person name="Martin F."/>
        </authorList>
    </citation>
    <scope>NUCLEOTIDE SEQUENCE</scope>
    <source>
        <strain evidence="6">JB14</strain>
    </source>
</reference>
<gene>
    <name evidence="6" type="ORF">BT96DRAFT_915879</name>
</gene>
<dbReference type="Gene3D" id="3.20.20.140">
    <property type="entry name" value="Metal-dependent hydrolases"/>
    <property type="match status" value="2"/>
</dbReference>
<protein>
    <submittedName>
        <fullName evidence="6">Metallo-dependent hydrolase</fullName>
    </submittedName>
</protein>
<dbReference type="OrthoDB" id="194468at2759"/>
<feature type="non-terminal residue" evidence="6">
    <location>
        <position position="1"/>
    </location>
</feature>
<evidence type="ECO:0000259" key="5">
    <source>
        <dbReference type="Pfam" id="PF01979"/>
    </source>
</evidence>
<dbReference type="InterPro" id="IPR051607">
    <property type="entry name" value="Metallo-dep_hydrolases"/>
</dbReference>
<feature type="domain" description="Amidohydrolase-related" evidence="5">
    <location>
        <begin position="6"/>
        <end position="180"/>
    </location>
</feature>
<keyword evidence="2" id="KW-0479">Metal-binding</keyword>
<dbReference type="Proteomes" id="UP000799118">
    <property type="component" value="Unassembled WGS sequence"/>
</dbReference>
<dbReference type="Pfam" id="PF01979">
    <property type="entry name" value="Amidohydro_1"/>
    <property type="match status" value="2"/>
</dbReference>
<dbReference type="GO" id="GO:0008270">
    <property type="term" value="F:zinc ion binding"/>
    <property type="evidence" value="ECO:0007669"/>
    <property type="project" value="TreeGrafter"/>
</dbReference>
<dbReference type="InterPro" id="IPR011059">
    <property type="entry name" value="Metal-dep_hydrolase_composite"/>
</dbReference>
<dbReference type="EMBL" id="ML769407">
    <property type="protein sequence ID" value="KAE9405658.1"/>
    <property type="molecule type" value="Genomic_DNA"/>
</dbReference>
<evidence type="ECO:0000313" key="7">
    <source>
        <dbReference type="Proteomes" id="UP000799118"/>
    </source>
</evidence>
<keyword evidence="4" id="KW-0862">Zinc</keyword>
<comment type="cofactor">
    <cofactor evidence="1">
        <name>Zn(2+)</name>
        <dbReference type="ChEBI" id="CHEBI:29105"/>
    </cofactor>
</comment>
<keyword evidence="7" id="KW-1185">Reference proteome</keyword>